<dbReference type="InterPro" id="IPR020479">
    <property type="entry name" value="HD_metazoa"/>
</dbReference>
<dbReference type="InterPro" id="IPR009057">
    <property type="entry name" value="Homeodomain-like_sf"/>
</dbReference>
<proteinExistence type="inferred from homology"/>
<evidence type="ECO:0000256" key="3">
    <source>
        <dbReference type="ARBA" id="ARBA00022473"/>
    </source>
</evidence>
<evidence type="ECO:0000313" key="13">
    <source>
        <dbReference type="Proteomes" id="UP001162164"/>
    </source>
</evidence>
<dbReference type="InterPro" id="IPR017995">
    <property type="entry name" value="Homeobox_antennapedia"/>
</dbReference>
<evidence type="ECO:0000256" key="6">
    <source>
        <dbReference type="ARBA" id="ARBA00023242"/>
    </source>
</evidence>
<dbReference type="PRINTS" id="PR00024">
    <property type="entry name" value="HOMEOBOX"/>
</dbReference>
<comment type="subcellular location">
    <subcellularLocation>
        <location evidence="1 7 8">Nucleus</location>
    </subcellularLocation>
</comment>
<keyword evidence="5 7" id="KW-0371">Homeobox</keyword>
<accession>A0ABQ9K6Z3</accession>
<dbReference type="SUPFAM" id="SSF46689">
    <property type="entry name" value="Homeodomain-like"/>
    <property type="match status" value="1"/>
</dbReference>
<evidence type="ECO:0000256" key="5">
    <source>
        <dbReference type="ARBA" id="ARBA00023155"/>
    </source>
</evidence>
<sequence>MSASTEFNCEYWNMSNQYAYNAYRHNQFFNDPQKVSDYPSTQNSLMKEDTPGSYQGHLTYPFMNDVPSSYGIKEEPTYNTCRFNINQTYSNLDTQTDNSISPPPMNHNLTHNLNQFDSCRQAYNSLVATLSPNDSSPSSTLNDCDDSPTKIKTDDSPALRALLTKPSGKKINYDYSDLHKIPHDAYQKTCIDNGGYNGACKNQEDEYNCDDQTASSFNRDKGTSDEQSGEDNLATLQGNFYPWMRSTHDLTSKGNKRTRQTYTRYQTLELEKEFHYNKYLTRRRRIEIAHTLCLTERQIKIWFQNRRMKAKKDNKFGVVPHEYAATEDVNMNHNLFTSAPNFTKSVYGQSCEMHAETSTADSNRNSFDKDIARPLTALKNIPGPPVSPH</sequence>
<keyword evidence="4 7" id="KW-0238">DNA-binding</keyword>
<evidence type="ECO:0000256" key="7">
    <source>
        <dbReference type="PROSITE-ProRule" id="PRU00108"/>
    </source>
</evidence>
<dbReference type="Pfam" id="PF00046">
    <property type="entry name" value="Homeodomain"/>
    <property type="match status" value="1"/>
</dbReference>
<feature type="compositionally biased region" description="Polar residues" evidence="10">
    <location>
        <begin position="130"/>
        <end position="142"/>
    </location>
</feature>
<keyword evidence="6 7" id="KW-0539">Nucleus</keyword>
<name>A0ABQ9K6Z3_9CUCU</name>
<dbReference type="PANTHER" id="PTHR45659:SF4">
    <property type="entry name" value="HOMEOBOX PROTEIN ABDOMINAL-A"/>
    <property type="match status" value="1"/>
</dbReference>
<reference evidence="12" key="1">
    <citation type="journal article" date="2023" name="Insect Mol. Biol.">
        <title>Genome sequencing provides insights into the evolution of gene families encoding plant cell wall-degrading enzymes in longhorned beetles.</title>
        <authorList>
            <person name="Shin N.R."/>
            <person name="Okamura Y."/>
            <person name="Kirsch R."/>
            <person name="Pauchet Y."/>
        </authorList>
    </citation>
    <scope>NUCLEOTIDE SEQUENCE</scope>
    <source>
        <strain evidence="12">MMC_N1</strain>
    </source>
</reference>
<organism evidence="12 13">
    <name type="scientific">Molorchus minor</name>
    <dbReference type="NCBI Taxonomy" id="1323400"/>
    <lineage>
        <taxon>Eukaryota</taxon>
        <taxon>Metazoa</taxon>
        <taxon>Ecdysozoa</taxon>
        <taxon>Arthropoda</taxon>
        <taxon>Hexapoda</taxon>
        <taxon>Insecta</taxon>
        <taxon>Pterygota</taxon>
        <taxon>Neoptera</taxon>
        <taxon>Endopterygota</taxon>
        <taxon>Coleoptera</taxon>
        <taxon>Polyphaga</taxon>
        <taxon>Cucujiformia</taxon>
        <taxon>Chrysomeloidea</taxon>
        <taxon>Cerambycidae</taxon>
        <taxon>Lamiinae</taxon>
        <taxon>Monochamini</taxon>
        <taxon>Molorchus</taxon>
    </lineage>
</organism>
<dbReference type="EMBL" id="JAPWTJ010000008">
    <property type="protein sequence ID" value="KAJ8985802.1"/>
    <property type="molecule type" value="Genomic_DNA"/>
</dbReference>
<feature type="region of interest" description="Disordered" evidence="10">
    <location>
        <begin position="130"/>
        <end position="153"/>
    </location>
</feature>
<evidence type="ECO:0000256" key="9">
    <source>
        <dbReference type="RuleBase" id="RU004442"/>
    </source>
</evidence>
<dbReference type="PROSITE" id="PS50071">
    <property type="entry name" value="HOMEOBOX_2"/>
    <property type="match status" value="1"/>
</dbReference>
<evidence type="ECO:0000259" key="11">
    <source>
        <dbReference type="PROSITE" id="PS50071"/>
    </source>
</evidence>
<keyword evidence="13" id="KW-1185">Reference proteome</keyword>
<dbReference type="SMART" id="SM00389">
    <property type="entry name" value="HOX"/>
    <property type="match status" value="1"/>
</dbReference>
<dbReference type="PANTHER" id="PTHR45659">
    <property type="entry name" value="HOMEOBOX PROTEIN HOX"/>
    <property type="match status" value="1"/>
</dbReference>
<evidence type="ECO:0000256" key="2">
    <source>
        <dbReference type="ARBA" id="ARBA00009107"/>
    </source>
</evidence>
<dbReference type="InterPro" id="IPR001356">
    <property type="entry name" value="HD"/>
</dbReference>
<dbReference type="PROSITE" id="PS00027">
    <property type="entry name" value="HOMEOBOX_1"/>
    <property type="match status" value="1"/>
</dbReference>
<dbReference type="InterPro" id="IPR017970">
    <property type="entry name" value="Homeobox_CS"/>
</dbReference>
<evidence type="ECO:0000313" key="12">
    <source>
        <dbReference type="EMBL" id="KAJ8985802.1"/>
    </source>
</evidence>
<protein>
    <recommendedName>
        <fullName evidence="11">Homeobox domain-containing protein</fullName>
    </recommendedName>
</protein>
<evidence type="ECO:0000256" key="1">
    <source>
        <dbReference type="ARBA" id="ARBA00004123"/>
    </source>
</evidence>
<evidence type="ECO:0000256" key="4">
    <source>
        <dbReference type="ARBA" id="ARBA00023125"/>
    </source>
</evidence>
<evidence type="ECO:0000256" key="10">
    <source>
        <dbReference type="SAM" id="MobiDB-lite"/>
    </source>
</evidence>
<feature type="domain" description="Homeobox" evidence="11">
    <location>
        <begin position="253"/>
        <end position="313"/>
    </location>
</feature>
<dbReference type="Proteomes" id="UP001162164">
    <property type="component" value="Unassembled WGS sequence"/>
</dbReference>
<dbReference type="Gene3D" id="1.10.10.60">
    <property type="entry name" value="Homeodomain-like"/>
    <property type="match status" value="1"/>
</dbReference>
<dbReference type="PRINTS" id="PR00025">
    <property type="entry name" value="ANTENNAPEDIA"/>
</dbReference>
<dbReference type="InterPro" id="IPR050296">
    <property type="entry name" value="Antp_homeobox"/>
</dbReference>
<comment type="similarity">
    <text evidence="2 9">Belongs to the Antp homeobox family.</text>
</comment>
<dbReference type="CDD" id="cd00086">
    <property type="entry name" value="homeodomain"/>
    <property type="match status" value="1"/>
</dbReference>
<gene>
    <name evidence="12" type="ORF">NQ317_016309</name>
</gene>
<feature type="region of interest" description="Disordered" evidence="10">
    <location>
        <begin position="211"/>
        <end position="231"/>
    </location>
</feature>
<comment type="caution">
    <text evidence="12">The sequence shown here is derived from an EMBL/GenBank/DDBJ whole genome shotgun (WGS) entry which is preliminary data.</text>
</comment>
<dbReference type="InterPro" id="IPR001827">
    <property type="entry name" value="Homeobox_Antennapedia_CS"/>
</dbReference>
<evidence type="ECO:0000256" key="8">
    <source>
        <dbReference type="RuleBase" id="RU000682"/>
    </source>
</evidence>
<feature type="DNA-binding region" description="Homeobox" evidence="7">
    <location>
        <begin position="255"/>
        <end position="314"/>
    </location>
</feature>
<keyword evidence="3" id="KW-0217">Developmental protein</keyword>
<dbReference type="PROSITE" id="PS00032">
    <property type="entry name" value="ANTENNAPEDIA"/>
    <property type="match status" value="1"/>
</dbReference>